<evidence type="ECO:0000256" key="5">
    <source>
        <dbReference type="SAM" id="MobiDB-lite"/>
    </source>
</evidence>
<feature type="compositionally biased region" description="Basic and acidic residues" evidence="5">
    <location>
        <begin position="180"/>
        <end position="189"/>
    </location>
</feature>
<dbReference type="InterPro" id="IPR003029">
    <property type="entry name" value="S1_domain"/>
</dbReference>
<dbReference type="EMBL" id="SJPU01000002">
    <property type="protein sequence ID" value="TWU16095.1"/>
    <property type="molecule type" value="Genomic_DNA"/>
</dbReference>
<evidence type="ECO:0000313" key="7">
    <source>
        <dbReference type="EMBL" id="TWU16095.1"/>
    </source>
</evidence>
<keyword evidence="3" id="KW-0687">Ribonucleoprotein</keyword>
<feature type="region of interest" description="Disordered" evidence="5">
    <location>
        <begin position="46"/>
        <end position="199"/>
    </location>
</feature>
<dbReference type="Gene3D" id="2.40.50.140">
    <property type="entry name" value="Nucleic acid-binding proteins"/>
    <property type="match status" value="4"/>
</dbReference>
<evidence type="ECO:0000256" key="4">
    <source>
        <dbReference type="ARBA" id="ARBA00025604"/>
    </source>
</evidence>
<reference evidence="7 8" key="1">
    <citation type="journal article" date="2020" name="Antonie Van Leeuwenhoek">
        <title>Rhodopirellula heiligendammensis sp. nov., Rhodopirellula pilleata sp. nov., and Rhodopirellula solitaria sp. nov. isolated from natural or artificial marine surfaces in Northern Germany and California, USA, and emended description of the genus Rhodopirellula.</title>
        <authorList>
            <person name="Kallscheuer N."/>
            <person name="Wiegand S."/>
            <person name="Jogler M."/>
            <person name="Boedeker C."/>
            <person name="Peeters S.H."/>
            <person name="Rast P."/>
            <person name="Heuer A."/>
            <person name="Jetten M.S.M."/>
            <person name="Rohde M."/>
            <person name="Jogler C."/>
        </authorList>
    </citation>
    <scope>NUCLEOTIDE SEQUENCE [LARGE SCALE GENOMIC DNA]</scope>
    <source>
        <strain evidence="7 8">Poly21</strain>
    </source>
</reference>
<comment type="similarity">
    <text evidence="1">Belongs to the bacterial ribosomal protein bS1 family.</text>
</comment>
<dbReference type="PRINTS" id="PR00681">
    <property type="entry name" value="RIBOSOMALS1"/>
</dbReference>
<dbReference type="FunFam" id="2.40.50.140:FF:000103">
    <property type="entry name" value="protein RRP5 homolog"/>
    <property type="match status" value="1"/>
</dbReference>
<gene>
    <name evidence="7" type="primary">rpsA_2</name>
    <name evidence="7" type="ORF">Poly21_33000</name>
</gene>
<dbReference type="InterPro" id="IPR012340">
    <property type="entry name" value="NA-bd_OB-fold"/>
</dbReference>
<organism evidence="7 8">
    <name type="scientific">Allorhodopirellula heiligendammensis</name>
    <dbReference type="NCBI Taxonomy" id="2714739"/>
    <lineage>
        <taxon>Bacteria</taxon>
        <taxon>Pseudomonadati</taxon>
        <taxon>Planctomycetota</taxon>
        <taxon>Planctomycetia</taxon>
        <taxon>Pirellulales</taxon>
        <taxon>Pirellulaceae</taxon>
        <taxon>Allorhodopirellula</taxon>
    </lineage>
</organism>
<feature type="domain" description="S1 motif" evidence="6">
    <location>
        <begin position="239"/>
        <end position="301"/>
    </location>
</feature>
<evidence type="ECO:0000313" key="8">
    <source>
        <dbReference type="Proteomes" id="UP000319908"/>
    </source>
</evidence>
<dbReference type="SUPFAM" id="SSF50249">
    <property type="entry name" value="Nucleic acid-binding proteins"/>
    <property type="match status" value="4"/>
</dbReference>
<dbReference type="Proteomes" id="UP000319908">
    <property type="component" value="Unassembled WGS sequence"/>
</dbReference>
<dbReference type="InterPro" id="IPR050437">
    <property type="entry name" value="Ribos_protein_bS1-like"/>
</dbReference>
<evidence type="ECO:0000256" key="3">
    <source>
        <dbReference type="ARBA" id="ARBA00023274"/>
    </source>
</evidence>
<dbReference type="FunFam" id="2.40.50.140:FF:000051">
    <property type="entry name" value="RNA-binding transcriptional accessory protein"/>
    <property type="match status" value="1"/>
</dbReference>
<dbReference type="PROSITE" id="PS50126">
    <property type="entry name" value="S1"/>
    <property type="match status" value="4"/>
</dbReference>
<comment type="function">
    <text evidence="4">Binds mRNA; thus facilitating recognition of the initiation point. It is needed to translate mRNA with a short Shine-Dalgarno (SD) purine-rich sequence.</text>
</comment>
<sequence length="608" mass="64555">MVSSNAHLNLGFTEGYRLSVRIARLQAQGPLFHNPAPACRRRIMSVTENPDSNPPSASPDPSANAAEAPAETSPPNTAPPSEGAENSAQPAESSAAPTESPAQPTPNPVAAKKSKAPLPRIGSGPLAARGLGVAKPQSPAAVSTEDLEKAKPKSGGKSGGGQKKQAPRPRLAGETDEDVTSTRKVEAPKPGKVSVPNIRHGLSDDLQAELDASLADSDLDSFYGGTAGLPDRRGSLEEGARVQATVLKIKEDTVFVSLGGPDEGTVPFEQFTEAEPAPGSVVEVLVRGFSREDGLYSCTLPGSAIEVSDWDDIDEGSVVEALVTGHNTGGLECQVGSIKAFMPISQVTEYRVEDLSEFVDQKMVCLVNEANARRGNLVISRRAILERERESKRQEQLEKIEAGDILEGIVRSVRDFGAFVDLGGLDGLIHVSKLSWDRVKHPSDVIKEGQKVKVKVDKIDKQTGKIGLSYRDLLENPWDTAESEFAVGSLHSGTVTKTADFGCFVRLAAGVEGLVHISELANHRVSKVSSVVNAGDTVEVKILSFDRDAQKIGLSIKAALAANEPVATKAEEEVDEPPRDVAIQPQHSGPLKGGNNRDTGGERFGLRW</sequence>
<dbReference type="GO" id="GO:0022627">
    <property type="term" value="C:cytosolic small ribosomal subunit"/>
    <property type="evidence" value="ECO:0007669"/>
    <property type="project" value="TreeGrafter"/>
</dbReference>
<evidence type="ECO:0000256" key="1">
    <source>
        <dbReference type="ARBA" id="ARBA00006767"/>
    </source>
</evidence>
<dbReference type="SMART" id="SM00316">
    <property type="entry name" value="S1"/>
    <property type="match status" value="4"/>
</dbReference>
<dbReference type="GO" id="GO:0003729">
    <property type="term" value="F:mRNA binding"/>
    <property type="evidence" value="ECO:0007669"/>
    <property type="project" value="UniProtKB-ARBA"/>
</dbReference>
<evidence type="ECO:0000259" key="6">
    <source>
        <dbReference type="PROSITE" id="PS50126"/>
    </source>
</evidence>
<dbReference type="GO" id="GO:0003735">
    <property type="term" value="F:structural constituent of ribosome"/>
    <property type="evidence" value="ECO:0007669"/>
    <property type="project" value="TreeGrafter"/>
</dbReference>
<dbReference type="InterPro" id="IPR035104">
    <property type="entry name" value="Ribosomal_protein_S1-like"/>
</dbReference>
<feature type="compositionally biased region" description="Basic and acidic residues" evidence="5">
    <location>
        <begin position="599"/>
        <end position="608"/>
    </location>
</feature>
<dbReference type="PANTHER" id="PTHR10724:SF7">
    <property type="entry name" value="SMALL RIBOSOMAL SUBUNIT PROTEIN BS1C"/>
    <property type="match status" value="1"/>
</dbReference>
<keyword evidence="8" id="KW-1185">Reference proteome</keyword>
<proteinExistence type="inferred from homology"/>
<feature type="domain" description="S1 motif" evidence="6">
    <location>
        <begin position="403"/>
        <end position="471"/>
    </location>
</feature>
<dbReference type="CDD" id="cd05688">
    <property type="entry name" value="S1_RPS1_repeat_ec3"/>
    <property type="match status" value="1"/>
</dbReference>
<dbReference type="GO" id="GO:0006412">
    <property type="term" value="P:translation"/>
    <property type="evidence" value="ECO:0007669"/>
    <property type="project" value="TreeGrafter"/>
</dbReference>
<feature type="domain" description="S1 motif" evidence="6">
    <location>
        <begin position="316"/>
        <end position="382"/>
    </location>
</feature>
<feature type="compositionally biased region" description="Low complexity" evidence="5">
    <location>
        <begin position="59"/>
        <end position="102"/>
    </location>
</feature>
<name>A0A5C6BVM9_9BACT</name>
<feature type="domain" description="S1 motif" evidence="6">
    <location>
        <begin position="488"/>
        <end position="557"/>
    </location>
</feature>
<accession>A0A5C6BVM9</accession>
<keyword evidence="2 7" id="KW-0689">Ribosomal protein</keyword>
<dbReference type="AlphaFoldDB" id="A0A5C6BVM9"/>
<comment type="caution">
    <text evidence="7">The sequence shown here is derived from an EMBL/GenBank/DDBJ whole genome shotgun (WGS) entry which is preliminary data.</text>
</comment>
<evidence type="ECO:0000256" key="2">
    <source>
        <dbReference type="ARBA" id="ARBA00022980"/>
    </source>
</evidence>
<dbReference type="CDD" id="cd04465">
    <property type="entry name" value="S1_RPS1_repeat_ec2_hs2"/>
    <property type="match status" value="1"/>
</dbReference>
<dbReference type="PANTHER" id="PTHR10724">
    <property type="entry name" value="30S RIBOSOMAL PROTEIN S1"/>
    <property type="match status" value="1"/>
</dbReference>
<feature type="region of interest" description="Disordered" evidence="5">
    <location>
        <begin position="568"/>
        <end position="608"/>
    </location>
</feature>
<dbReference type="Pfam" id="PF00575">
    <property type="entry name" value="S1"/>
    <property type="match status" value="2"/>
</dbReference>
<protein>
    <submittedName>
        <fullName evidence="7">30S ribosomal protein S1</fullName>
    </submittedName>
</protein>